<evidence type="ECO:0000313" key="2">
    <source>
        <dbReference type="EMBL" id="HGM59102.1"/>
    </source>
</evidence>
<comment type="caution">
    <text evidence="2">The sequence shown here is derived from an EMBL/GenBank/DDBJ whole genome shotgun (WGS) entry which is preliminary data.</text>
</comment>
<keyword evidence="1" id="KW-0812">Transmembrane</keyword>
<name>A0A7C4D8A8_STAMA</name>
<accession>A0A7C4D8A8</accession>
<dbReference type="EMBL" id="DTBJ01000051">
    <property type="protein sequence ID" value="HGM59102.1"/>
    <property type="molecule type" value="Genomic_DNA"/>
</dbReference>
<reference evidence="2" key="1">
    <citation type="journal article" date="2020" name="mSystems">
        <title>Genome- and Community-Level Interaction Insights into Carbon Utilization and Element Cycling Functions of Hydrothermarchaeota in Hydrothermal Sediment.</title>
        <authorList>
            <person name="Zhou Z."/>
            <person name="Liu Y."/>
            <person name="Xu W."/>
            <person name="Pan J."/>
            <person name="Luo Z.H."/>
            <person name="Li M."/>
        </authorList>
    </citation>
    <scope>NUCLEOTIDE SEQUENCE [LARGE SCALE GENOMIC DNA]</scope>
    <source>
        <strain evidence="2">SpSt-642</strain>
    </source>
</reference>
<feature type="transmembrane region" description="Helical" evidence="1">
    <location>
        <begin position="7"/>
        <end position="27"/>
    </location>
</feature>
<feature type="transmembrane region" description="Helical" evidence="1">
    <location>
        <begin position="215"/>
        <end position="237"/>
    </location>
</feature>
<keyword evidence="1" id="KW-1133">Transmembrane helix</keyword>
<protein>
    <submittedName>
        <fullName evidence="2">Uncharacterized protein</fullName>
    </submittedName>
</protein>
<gene>
    <name evidence="2" type="ORF">ENU14_05940</name>
</gene>
<keyword evidence="1" id="KW-0472">Membrane</keyword>
<dbReference type="AlphaFoldDB" id="A0A7C4D8A8"/>
<proteinExistence type="predicted"/>
<organism evidence="2">
    <name type="scientific">Staphylothermus marinus</name>
    <dbReference type="NCBI Taxonomy" id="2280"/>
    <lineage>
        <taxon>Archaea</taxon>
        <taxon>Thermoproteota</taxon>
        <taxon>Thermoprotei</taxon>
        <taxon>Desulfurococcales</taxon>
        <taxon>Desulfurococcaceae</taxon>
        <taxon>Staphylothermus</taxon>
    </lineage>
</organism>
<sequence length="260" mass="30103">MGMNTGILRIIVLSEFLIMLLFAEQIYSAFRTVFDINFYASTYVIEVELVLKYIDNYGVVSIHASTNGVYAYGFLILKDPDEEEPHLYIYAGLQNETFNASLLKDKVFRARLAVSIEEDLVMVFLNQQVYRLHSRTPKYGLKKIYLSVFNATGREYDYPSIYISSIRIYGCNQTVESLYSVLIDFDKSIPCYTVSLVEDKAINIYEFRNRNVNTVFYLIVGLIVPTITTTLAVYVIFKKRRHGRGVRGNIMLSYRMEHQL</sequence>
<evidence type="ECO:0000256" key="1">
    <source>
        <dbReference type="SAM" id="Phobius"/>
    </source>
</evidence>